<dbReference type="GO" id="GO:0046872">
    <property type="term" value="F:metal ion binding"/>
    <property type="evidence" value="ECO:0007669"/>
    <property type="project" value="UniProtKB-KW"/>
</dbReference>
<comment type="activity regulation">
    <text evidence="12">Activated by a monovalent cation that binds near, but not in, the active site. The most likely occupant of the site in vivo is potassium. Ion binding induces a conformational change that may alter substrate affinity.</text>
</comment>
<reference evidence="15" key="1">
    <citation type="journal article" date="2020" name="Phytopathology">
        <title>Genome Sequence Resources of Colletotrichum truncatum, C. plurivorum, C. musicola, and C. sojae: Four Species Pathogenic to Soybean (Glycine max).</title>
        <authorList>
            <person name="Rogerio F."/>
            <person name="Boufleur T.R."/>
            <person name="Ciampi-Guillardi M."/>
            <person name="Sukno S.A."/>
            <person name="Thon M.R."/>
            <person name="Massola Junior N.S."/>
            <person name="Baroncelli R."/>
        </authorList>
    </citation>
    <scope>NUCLEOTIDE SEQUENCE</scope>
    <source>
        <strain evidence="15">LFN00145</strain>
    </source>
</reference>
<dbReference type="PRINTS" id="PR00990">
    <property type="entry name" value="RIBOKINASE"/>
</dbReference>
<dbReference type="Gene3D" id="3.40.1190.20">
    <property type="match status" value="1"/>
</dbReference>
<keyword evidence="12" id="KW-0539">Nucleus</keyword>
<feature type="binding site" evidence="12">
    <location>
        <position position="672"/>
    </location>
    <ligand>
        <name>K(+)</name>
        <dbReference type="ChEBI" id="CHEBI:29103"/>
    </ligand>
</feature>
<dbReference type="InterPro" id="IPR011611">
    <property type="entry name" value="PfkB_dom"/>
</dbReference>
<evidence type="ECO:0000256" key="4">
    <source>
        <dbReference type="ARBA" id="ARBA00022679"/>
    </source>
</evidence>
<comment type="function">
    <text evidence="12">Catalyzes the phosphorylation of ribose at O-5 in a reaction requiring ATP and magnesium. The resulting D-ribose-5-phosphate can then be used either for sythesis of nucleotides, histidine, and tryptophan, or as a component of the pentose phosphate pathway.</text>
</comment>
<feature type="binding site" evidence="12">
    <location>
        <begin position="399"/>
        <end position="401"/>
    </location>
    <ligand>
        <name>substrate</name>
    </ligand>
</feature>
<evidence type="ECO:0000256" key="12">
    <source>
        <dbReference type="HAMAP-Rule" id="MF_03215"/>
    </source>
</evidence>
<dbReference type="EC" id="2.7.1.15" evidence="2 12"/>
<evidence type="ECO:0000313" key="15">
    <source>
        <dbReference type="EMBL" id="KAF6825963.1"/>
    </source>
</evidence>
<keyword evidence="10 12" id="KW-0630">Potassium</keyword>
<feature type="binding site" evidence="12">
    <location>
        <position position="706"/>
    </location>
    <ligand>
        <name>ATP</name>
        <dbReference type="ChEBI" id="CHEBI:30616"/>
    </ligand>
</feature>
<dbReference type="GO" id="GO:0004747">
    <property type="term" value="F:ribokinase activity"/>
    <property type="evidence" value="ECO:0007669"/>
    <property type="project" value="UniProtKB-UniRule"/>
</dbReference>
<feature type="binding site" evidence="12">
    <location>
        <begin position="427"/>
        <end position="431"/>
    </location>
    <ligand>
        <name>substrate</name>
    </ligand>
</feature>
<dbReference type="Pfam" id="PF00294">
    <property type="entry name" value="PfkB"/>
    <property type="match status" value="1"/>
</dbReference>
<organism evidence="15 16">
    <name type="scientific">Colletotrichum plurivorum</name>
    <dbReference type="NCBI Taxonomy" id="2175906"/>
    <lineage>
        <taxon>Eukaryota</taxon>
        <taxon>Fungi</taxon>
        <taxon>Dikarya</taxon>
        <taxon>Ascomycota</taxon>
        <taxon>Pezizomycotina</taxon>
        <taxon>Sordariomycetes</taxon>
        <taxon>Hypocreomycetidae</taxon>
        <taxon>Glomerellales</taxon>
        <taxon>Glomerellaceae</taxon>
        <taxon>Colletotrichum</taxon>
        <taxon>Colletotrichum orchidearum species complex</taxon>
    </lineage>
</organism>
<sequence>MTSSSVNSPFENGRHNPHVHPARASKALLHHGHLAFMLDHETNRDKHDSHGNFHPRREASPRDRDPGIGFHDSDTEPGHHHPPALDLDLETTRQRSARNCESFRPAAPKLLDVDSLRLDDPATFQRDIEKALSPFPPGAPLLFHVPPADLSRLRALLDETNGVSRFSYHHATELARLDMPETPIHNQTVGGVVHLFEGTRHRMGDVARELDDPTVANRLDAVYEKGTTDIHVPGVMLVQADFCFREERMQYLPAIVGEVAYSQDTQSVMRKSVDYTEIVSGGPGISLVFVVDVECPHAQRATVSMRVRDSDGHARGNALWVVRQVQFFAAGAEPQPEGDIDLYVSDFLRPSPGLPEAMTRPLPVRDANPSQAPDLSGDNCWMADRIMSPQTIAVIGALDADLIMIAPRIPDRGESVLANEYLEALGGKGANAAISTHRSCHRKPPQTLASETIDEKPDDGVAAAATNVGGEGNNQVKMIDAVGDDRYGQKFIVELNRNGVDASGVVTMPNTRSSVCFVMVEETTRENRWLFTWGATGTWRKEHFKSAEQLGGGVKPDLVVAQMEIKREVVETMIATAGKAGVEFCLNAAPATPISRHLYRYVTHLLVNESEAAIMSGGEDVREDTWMSIAQGFLKRGVKNVVITLGAKGAFYANAKESGHCPAFDIEVRDTTGAGDTFTGAYASDYLRQKANGGDWDIRSSVIRANKAAAMTIQTVGAQDGIPWADEIDVFDAPRRVVLPHRSSSTSAVTSQAGSG</sequence>
<feature type="region of interest" description="Disordered" evidence="13">
    <location>
        <begin position="355"/>
        <end position="375"/>
    </location>
</feature>
<feature type="active site" description="Proton acceptor" evidence="12">
    <location>
        <position position="676"/>
    </location>
</feature>
<gene>
    <name evidence="15" type="ORF">CPLU01_09955</name>
</gene>
<dbReference type="PANTHER" id="PTHR10584">
    <property type="entry name" value="SUGAR KINASE"/>
    <property type="match status" value="1"/>
</dbReference>
<evidence type="ECO:0000256" key="3">
    <source>
        <dbReference type="ARBA" id="ARBA00016943"/>
    </source>
</evidence>
<dbReference type="InterPro" id="IPR011877">
    <property type="entry name" value="Ribokinase"/>
</dbReference>
<comment type="catalytic activity">
    <reaction evidence="12">
        <text>D-ribose + ATP = D-ribose 5-phosphate + ADP + H(+)</text>
        <dbReference type="Rhea" id="RHEA:13697"/>
        <dbReference type="ChEBI" id="CHEBI:15378"/>
        <dbReference type="ChEBI" id="CHEBI:30616"/>
        <dbReference type="ChEBI" id="CHEBI:47013"/>
        <dbReference type="ChEBI" id="CHEBI:78346"/>
        <dbReference type="ChEBI" id="CHEBI:456216"/>
        <dbReference type="EC" id="2.7.1.15"/>
    </reaction>
</comment>
<feature type="binding site" evidence="12">
    <location>
        <position position="564"/>
    </location>
    <ligand>
        <name>substrate</name>
    </ligand>
</feature>
<keyword evidence="9 12" id="KW-0460">Magnesium</keyword>
<feature type="region of interest" description="Disordered" evidence="13">
    <location>
        <begin position="42"/>
        <end position="86"/>
    </location>
</feature>
<dbReference type="Proteomes" id="UP000654918">
    <property type="component" value="Unassembled WGS sequence"/>
</dbReference>
<evidence type="ECO:0000256" key="11">
    <source>
        <dbReference type="ARBA" id="ARBA00023277"/>
    </source>
</evidence>
<feature type="domain" description="Carbohydrate kinase PfkB" evidence="14">
    <location>
        <begin position="461"/>
        <end position="724"/>
    </location>
</feature>
<evidence type="ECO:0000256" key="9">
    <source>
        <dbReference type="ARBA" id="ARBA00022842"/>
    </source>
</evidence>
<comment type="similarity">
    <text evidence="1">Belongs to the carbohydrate kinase pfkB family.</text>
</comment>
<feature type="binding site" evidence="12">
    <location>
        <position position="712"/>
    </location>
    <ligand>
        <name>K(+)</name>
        <dbReference type="ChEBI" id="CHEBI:29103"/>
    </ligand>
</feature>
<evidence type="ECO:0000256" key="6">
    <source>
        <dbReference type="ARBA" id="ARBA00022741"/>
    </source>
</evidence>
<dbReference type="GO" id="GO:0019303">
    <property type="term" value="P:D-ribose catabolic process"/>
    <property type="evidence" value="ECO:0007669"/>
    <property type="project" value="UniProtKB-UniRule"/>
</dbReference>
<dbReference type="PROSITE" id="PS00584">
    <property type="entry name" value="PFKB_KINASES_2"/>
    <property type="match status" value="1"/>
</dbReference>
<dbReference type="InterPro" id="IPR002139">
    <property type="entry name" value="Ribo/fructo_kinase"/>
</dbReference>
<dbReference type="GO" id="GO:0005737">
    <property type="term" value="C:cytoplasm"/>
    <property type="evidence" value="ECO:0007669"/>
    <property type="project" value="UniProtKB-SubCell"/>
</dbReference>
<comment type="pathway">
    <text evidence="12">Carbohydrate metabolism; D-ribose degradation; D-ribose 5-phosphate from beta-D-ribopyranose: step 2/2.</text>
</comment>
<feature type="binding site" evidence="12">
    <location>
        <position position="608"/>
    </location>
    <ligand>
        <name>ATP</name>
        <dbReference type="ChEBI" id="CHEBI:30616"/>
    </ligand>
</feature>
<feature type="binding site" evidence="12">
    <location>
        <position position="676"/>
    </location>
    <ligand>
        <name>substrate</name>
    </ligand>
</feature>
<dbReference type="SUPFAM" id="SSF53613">
    <property type="entry name" value="Ribokinase-like"/>
    <property type="match status" value="1"/>
</dbReference>
<dbReference type="PANTHER" id="PTHR10584:SF166">
    <property type="entry name" value="RIBOKINASE"/>
    <property type="match status" value="1"/>
</dbReference>
<dbReference type="EMBL" id="WIGO01000163">
    <property type="protein sequence ID" value="KAF6825963.1"/>
    <property type="molecule type" value="Genomic_DNA"/>
</dbReference>
<dbReference type="GO" id="GO:0005634">
    <property type="term" value="C:nucleus"/>
    <property type="evidence" value="ECO:0007669"/>
    <property type="project" value="UniProtKB-SubCell"/>
</dbReference>
<dbReference type="InterPro" id="IPR029056">
    <property type="entry name" value="Ribokinase-like"/>
</dbReference>
<feature type="binding site" evidence="12">
    <location>
        <begin position="675"/>
        <end position="676"/>
    </location>
    <ligand>
        <name>ATP</name>
        <dbReference type="ChEBI" id="CHEBI:30616"/>
    </ligand>
</feature>
<evidence type="ECO:0000256" key="8">
    <source>
        <dbReference type="ARBA" id="ARBA00022840"/>
    </source>
</evidence>
<dbReference type="AlphaFoldDB" id="A0A8H6NAT3"/>
<dbReference type="GO" id="GO:0005524">
    <property type="term" value="F:ATP binding"/>
    <property type="evidence" value="ECO:0007669"/>
    <property type="project" value="UniProtKB-UniRule"/>
</dbReference>
<evidence type="ECO:0000256" key="7">
    <source>
        <dbReference type="ARBA" id="ARBA00022777"/>
    </source>
</evidence>
<evidence type="ECO:0000256" key="5">
    <source>
        <dbReference type="ARBA" id="ARBA00022723"/>
    </source>
</evidence>
<dbReference type="HAMAP" id="MF_01987">
    <property type="entry name" value="Ribokinase"/>
    <property type="match status" value="1"/>
</dbReference>
<comment type="similarity">
    <text evidence="12">Belongs to the carbohydrate kinase PfkB family. Ribokinase subfamily.</text>
</comment>
<name>A0A8H6NAT3_9PEZI</name>
<dbReference type="CDD" id="cd01174">
    <property type="entry name" value="ribokinase"/>
    <property type="match status" value="1"/>
</dbReference>
<feature type="compositionally biased region" description="Basic and acidic residues" evidence="13">
    <location>
        <begin position="42"/>
        <end position="79"/>
    </location>
</feature>
<comment type="caution">
    <text evidence="15">The sequence shown here is derived from an EMBL/GenBank/DDBJ whole genome shotgun (WGS) entry which is preliminary data.</text>
</comment>
<keyword evidence="12" id="KW-0963">Cytoplasm</keyword>
<dbReference type="InterPro" id="IPR002173">
    <property type="entry name" value="Carboh/pur_kinase_PfkB_CS"/>
</dbReference>
<evidence type="ECO:0000256" key="1">
    <source>
        <dbReference type="ARBA" id="ARBA00005380"/>
    </source>
</evidence>
<keyword evidence="16" id="KW-1185">Reference proteome</keyword>
<comment type="subunit">
    <text evidence="12">Homodimer.</text>
</comment>
<keyword evidence="6 12" id="KW-0547">Nucleotide-binding</keyword>
<keyword evidence="11 12" id="KW-0119">Carbohydrate metabolism</keyword>
<keyword evidence="8 12" id="KW-0067">ATP-binding</keyword>
<proteinExistence type="inferred from homology"/>
<comment type="subcellular location">
    <subcellularLocation>
        <location evidence="12">Cytoplasm</location>
    </subcellularLocation>
    <subcellularLocation>
        <location evidence="12">Nucleus</location>
    </subcellularLocation>
</comment>
<keyword evidence="5 12" id="KW-0479">Metal-binding</keyword>
<keyword evidence="7 12" id="KW-0418">Kinase</keyword>
<evidence type="ECO:0000256" key="2">
    <source>
        <dbReference type="ARBA" id="ARBA00012035"/>
    </source>
</evidence>
<evidence type="ECO:0000259" key="14">
    <source>
        <dbReference type="Pfam" id="PF00294"/>
    </source>
</evidence>
<evidence type="ECO:0000313" key="16">
    <source>
        <dbReference type="Proteomes" id="UP000654918"/>
    </source>
</evidence>
<feature type="binding site" evidence="12">
    <location>
        <begin position="644"/>
        <end position="649"/>
    </location>
    <ligand>
        <name>ATP</name>
        <dbReference type="ChEBI" id="CHEBI:30616"/>
    </ligand>
</feature>
<feature type="binding site" evidence="12">
    <location>
        <position position="717"/>
    </location>
    <ligand>
        <name>K(+)</name>
        <dbReference type="ChEBI" id="CHEBI:29103"/>
    </ligand>
</feature>
<comment type="cofactor">
    <cofactor evidence="12">
        <name>Mg(2+)</name>
        <dbReference type="ChEBI" id="CHEBI:18420"/>
    </cofactor>
    <text evidence="12">Requires a divalent cation, most likely magnesium in vivo, as an electrophilic catalyst to aid phosphoryl group transfer. It is the chelate of the metal and the nucleotide that is the actual substrate.</text>
</comment>
<feature type="binding site" evidence="12">
    <location>
        <position position="670"/>
    </location>
    <ligand>
        <name>K(+)</name>
        <dbReference type="ChEBI" id="CHEBI:29103"/>
    </ligand>
</feature>
<evidence type="ECO:0000256" key="10">
    <source>
        <dbReference type="ARBA" id="ARBA00022958"/>
    </source>
</evidence>
<evidence type="ECO:0000256" key="13">
    <source>
        <dbReference type="SAM" id="MobiDB-lite"/>
    </source>
</evidence>
<protein>
    <recommendedName>
        <fullName evidence="3 12">Ribokinase</fullName>
        <shortName evidence="12">RK</shortName>
        <ecNumber evidence="2 12">2.7.1.15</ecNumber>
    </recommendedName>
</protein>
<dbReference type="UniPathway" id="UPA00916">
    <property type="reaction ID" value="UER00889"/>
</dbReference>
<keyword evidence="4 12" id="KW-0808">Transferase</keyword>
<comment type="caution">
    <text evidence="12">Lacks conserved residue(s) required for the propagation of feature annotation.</text>
</comment>
<accession>A0A8H6NAT3</accession>
<feature type="binding site" evidence="12">
    <location>
        <position position="715"/>
    </location>
    <ligand>
        <name>K(+)</name>
        <dbReference type="ChEBI" id="CHEBI:29103"/>
    </ligand>
</feature>